<gene>
    <name evidence="1" type="ORF">S06H3_57724</name>
</gene>
<evidence type="ECO:0000313" key="1">
    <source>
        <dbReference type="EMBL" id="GAI49292.1"/>
    </source>
</evidence>
<dbReference type="AlphaFoldDB" id="X1NZ07"/>
<dbReference type="InterPro" id="IPR015943">
    <property type="entry name" value="WD40/YVTN_repeat-like_dom_sf"/>
</dbReference>
<feature type="non-terminal residue" evidence="1">
    <location>
        <position position="161"/>
    </location>
</feature>
<comment type="caution">
    <text evidence="1">The sequence shown here is derived from an EMBL/GenBank/DDBJ whole genome shotgun (WGS) entry which is preliminary data.</text>
</comment>
<dbReference type="Gene3D" id="2.130.10.10">
    <property type="entry name" value="YVTN repeat-like/Quinoprotein amine dehydrogenase"/>
    <property type="match status" value="1"/>
</dbReference>
<dbReference type="SUPFAM" id="SSF50956">
    <property type="entry name" value="Thermostable phytase (3-phytase)"/>
    <property type="match status" value="1"/>
</dbReference>
<proteinExistence type="predicted"/>
<sequence>MAYWDISTAFYSGKSLFIGDLVTIGSSIRFKPDGLIMYLINPTDETIYQYTLSTAWDITTAIYSGKCLDVGKQDGTPQDISFNLDGSLMYMLGDSNDTVFQYNLVRKIHTPWDISSATYTRITLDISGQDPHPYGLFFNSDGTKFYALGITYRGIFQYNLS</sequence>
<reference evidence="1" key="1">
    <citation type="journal article" date="2014" name="Front. Microbiol.">
        <title>High frequency of phylogenetically diverse reductive dehalogenase-homologous genes in deep subseafloor sedimentary metagenomes.</title>
        <authorList>
            <person name="Kawai M."/>
            <person name="Futagami T."/>
            <person name="Toyoda A."/>
            <person name="Takaki Y."/>
            <person name="Nishi S."/>
            <person name="Hori S."/>
            <person name="Arai W."/>
            <person name="Tsubouchi T."/>
            <person name="Morono Y."/>
            <person name="Uchiyama I."/>
            <person name="Ito T."/>
            <person name="Fujiyama A."/>
            <person name="Inagaki F."/>
            <person name="Takami H."/>
        </authorList>
    </citation>
    <scope>NUCLEOTIDE SEQUENCE</scope>
    <source>
        <strain evidence="1">Expedition CK06-06</strain>
    </source>
</reference>
<name>X1NZ07_9ZZZZ</name>
<accession>X1NZ07</accession>
<protein>
    <submittedName>
        <fullName evidence="1">Uncharacterized protein</fullName>
    </submittedName>
</protein>
<dbReference type="EMBL" id="BARV01037289">
    <property type="protein sequence ID" value="GAI49292.1"/>
    <property type="molecule type" value="Genomic_DNA"/>
</dbReference>
<organism evidence="1">
    <name type="scientific">marine sediment metagenome</name>
    <dbReference type="NCBI Taxonomy" id="412755"/>
    <lineage>
        <taxon>unclassified sequences</taxon>
        <taxon>metagenomes</taxon>
        <taxon>ecological metagenomes</taxon>
    </lineage>
</organism>